<evidence type="ECO:0000313" key="3">
    <source>
        <dbReference type="WBParaSite" id="L893_g1534.t1"/>
    </source>
</evidence>
<keyword evidence="2" id="KW-1185">Reference proteome</keyword>
<evidence type="ECO:0000313" key="2">
    <source>
        <dbReference type="Proteomes" id="UP000095287"/>
    </source>
</evidence>
<accession>A0A1I7YDX2</accession>
<dbReference type="Proteomes" id="UP000095287">
    <property type="component" value="Unplaced"/>
</dbReference>
<dbReference type="WBParaSite" id="L893_g1534.t1">
    <property type="protein sequence ID" value="L893_g1534.t1"/>
    <property type="gene ID" value="L893_g1534"/>
</dbReference>
<reference evidence="3" key="1">
    <citation type="submission" date="2016-11" db="UniProtKB">
        <authorList>
            <consortium name="WormBaseParasite"/>
        </authorList>
    </citation>
    <scope>IDENTIFICATION</scope>
</reference>
<evidence type="ECO:0000256" key="1">
    <source>
        <dbReference type="SAM" id="Phobius"/>
    </source>
</evidence>
<protein>
    <submittedName>
        <fullName evidence="3">7TM_GPCR_Srx domain-containing protein</fullName>
    </submittedName>
</protein>
<dbReference type="AlphaFoldDB" id="A0A1I7YDX2"/>
<feature type="transmembrane region" description="Helical" evidence="1">
    <location>
        <begin position="42"/>
        <end position="60"/>
    </location>
</feature>
<organism evidence="2 3">
    <name type="scientific">Steinernema glaseri</name>
    <dbReference type="NCBI Taxonomy" id="37863"/>
    <lineage>
        <taxon>Eukaryota</taxon>
        <taxon>Metazoa</taxon>
        <taxon>Ecdysozoa</taxon>
        <taxon>Nematoda</taxon>
        <taxon>Chromadorea</taxon>
        <taxon>Rhabditida</taxon>
        <taxon>Tylenchina</taxon>
        <taxon>Panagrolaimomorpha</taxon>
        <taxon>Strongyloidoidea</taxon>
        <taxon>Steinernematidae</taxon>
        <taxon>Steinernema</taxon>
    </lineage>
</organism>
<keyword evidence="1" id="KW-0812">Transmembrane</keyword>
<sequence length="77" mass="8637">MYLLHRSPIPSNASTCRMGKRQDNSRLQISVKMRTQNATYPVFKVAADVVSMIFFLLAALELRHPWCSMLLGAGAII</sequence>
<name>A0A1I7YDX2_9BILA</name>
<keyword evidence="1" id="KW-0472">Membrane</keyword>
<keyword evidence="1" id="KW-1133">Transmembrane helix</keyword>
<proteinExistence type="predicted"/>